<feature type="compositionally biased region" description="Low complexity" evidence="1">
    <location>
        <begin position="223"/>
        <end position="234"/>
    </location>
</feature>
<evidence type="ECO:0000313" key="5">
    <source>
        <dbReference type="Proteomes" id="UP001465755"/>
    </source>
</evidence>
<keyword evidence="2" id="KW-0472">Membrane</keyword>
<feature type="signal peptide" evidence="3">
    <location>
        <begin position="1"/>
        <end position="20"/>
    </location>
</feature>
<protein>
    <submittedName>
        <fullName evidence="4">Uncharacterized protein</fullName>
    </submittedName>
</protein>
<evidence type="ECO:0000256" key="1">
    <source>
        <dbReference type="SAM" id="MobiDB-lite"/>
    </source>
</evidence>
<accession>A0AAW1P7T8</accession>
<keyword evidence="2" id="KW-0812">Transmembrane</keyword>
<sequence length="645" mass="67042">MLQALALVLLLSSSLPMAKASLAEVATQAVKAVIGAQVTSDWGWNVLPMQLTEGSTLQSIFIEKDVVAYGHYVAGVFNGTLIINGTSLSSAAGGLFAARFDSNNNIQWVLGGIFGMPFGRAQGTQDQQSLLNITLNGIAVNPNTASLVLVGDFKGDGIQFSTTALPASGSANVFVAHVAGNGDLPWAKSYSGDYILEGHAVAWDASNNLWMVGRCQGDCDMGSTTTSPDSSTADATDDADTSSVVSTHNRGNSADFEAVVVAGIDYQGDISWTNHANLQPGISISRAVMAIDVVTDHITILVGLYANPYSAMGQRGLGGALGVLALWQNGTWLLDGIATTFASSSDLTSNPLLVPTGARSCNATVLATVNTNRYIQLGGASGTAYSLANSGNNLAQAGMMPDVSQSSKAQTVSITVAGEAQQAATAEPLDSPRGMLVAVDALTQKAQVLALVTANVTGASTQALDVSPGCDEVYVVGVFSGQIMFQSPSSVSKVDQGTPADVGYIAGFNSTSGDMLWSQQYTGQSTQVSLVVNAPTPRSKIHQHFYGIDPPPTNHFYVVGTQSFLSSGSANPGFYMHLSQSQPAAQVWGIPAWAAGLIVGILIGFFSILFIALILAPGVKLIRHAARRYRNRKAAQADAYSGGLQ</sequence>
<dbReference type="Proteomes" id="UP001465755">
    <property type="component" value="Unassembled WGS sequence"/>
</dbReference>
<name>A0AAW1P7T8_9CHLO</name>
<proteinExistence type="predicted"/>
<organism evidence="4 5">
    <name type="scientific">Symbiochloris irregularis</name>
    <dbReference type="NCBI Taxonomy" id="706552"/>
    <lineage>
        <taxon>Eukaryota</taxon>
        <taxon>Viridiplantae</taxon>
        <taxon>Chlorophyta</taxon>
        <taxon>core chlorophytes</taxon>
        <taxon>Trebouxiophyceae</taxon>
        <taxon>Trebouxiales</taxon>
        <taxon>Trebouxiaceae</taxon>
        <taxon>Symbiochloris</taxon>
    </lineage>
</organism>
<keyword evidence="5" id="KW-1185">Reference proteome</keyword>
<keyword evidence="3" id="KW-0732">Signal</keyword>
<feature type="chain" id="PRO_5043441452" evidence="3">
    <location>
        <begin position="21"/>
        <end position="645"/>
    </location>
</feature>
<gene>
    <name evidence="4" type="ORF">WJX73_003323</name>
</gene>
<feature type="transmembrane region" description="Helical" evidence="2">
    <location>
        <begin position="592"/>
        <end position="622"/>
    </location>
</feature>
<evidence type="ECO:0000256" key="3">
    <source>
        <dbReference type="SAM" id="SignalP"/>
    </source>
</evidence>
<feature type="region of interest" description="Disordered" evidence="1">
    <location>
        <begin position="221"/>
        <end position="249"/>
    </location>
</feature>
<reference evidence="4 5" key="1">
    <citation type="journal article" date="2024" name="Nat. Commun.">
        <title>Phylogenomics reveals the evolutionary origins of lichenization in chlorophyte algae.</title>
        <authorList>
            <person name="Puginier C."/>
            <person name="Libourel C."/>
            <person name="Otte J."/>
            <person name="Skaloud P."/>
            <person name="Haon M."/>
            <person name="Grisel S."/>
            <person name="Petersen M."/>
            <person name="Berrin J.G."/>
            <person name="Delaux P.M."/>
            <person name="Dal Grande F."/>
            <person name="Keller J."/>
        </authorList>
    </citation>
    <scope>NUCLEOTIDE SEQUENCE [LARGE SCALE GENOMIC DNA]</scope>
    <source>
        <strain evidence="4 5">SAG 2036</strain>
    </source>
</reference>
<evidence type="ECO:0000313" key="4">
    <source>
        <dbReference type="EMBL" id="KAK9804586.1"/>
    </source>
</evidence>
<keyword evidence="2" id="KW-1133">Transmembrane helix</keyword>
<evidence type="ECO:0000256" key="2">
    <source>
        <dbReference type="SAM" id="Phobius"/>
    </source>
</evidence>
<dbReference type="EMBL" id="JALJOQ010000049">
    <property type="protein sequence ID" value="KAK9804586.1"/>
    <property type="molecule type" value="Genomic_DNA"/>
</dbReference>
<comment type="caution">
    <text evidence="4">The sequence shown here is derived from an EMBL/GenBank/DDBJ whole genome shotgun (WGS) entry which is preliminary data.</text>
</comment>
<dbReference type="AlphaFoldDB" id="A0AAW1P7T8"/>